<sequence>MPVPHAPTLSGADESHVSVHSVTMSDLSDALRKGVSDFWRHPSHYLFIALIYPVMGIVLAVWSAGGSAFSLLYPLATGFALLGPVAALGLYELSRRREQGLDDSPRHALSVLHHPAIGSMLVVGLYLAVVFAAWLAAAAALYNAFLGANPPEGILELITATLTTPAGQGLLLWGNVVGIGFALLVLATTAIAFPLLVDRGGSAGRAIATSIRAFFASPATFLAWGLIVAAILLVASIPLFVGLAIALPILGHATWHLYRKATD</sequence>
<dbReference type="RefSeq" id="WP_114646521.1">
    <property type="nucleotide sequence ID" value="NZ_QQNH01000020.1"/>
</dbReference>
<keyword evidence="1" id="KW-0812">Transmembrane</keyword>
<proteinExistence type="predicted"/>
<feature type="transmembrane region" description="Helical" evidence="1">
    <location>
        <begin position="172"/>
        <end position="197"/>
    </location>
</feature>
<comment type="caution">
    <text evidence="2">The sequence shown here is derived from an EMBL/GenBank/DDBJ whole genome shotgun (WGS) entry which is preliminary data.</text>
</comment>
<evidence type="ECO:0000256" key="1">
    <source>
        <dbReference type="SAM" id="Phobius"/>
    </source>
</evidence>
<dbReference type="InterPro" id="IPR018692">
    <property type="entry name" value="DUF2189"/>
</dbReference>
<reference evidence="3" key="1">
    <citation type="submission" date="2018-07" db="EMBL/GenBank/DDBJ databases">
        <authorList>
            <person name="Liu B.-T."/>
            <person name="Du Z."/>
        </authorList>
    </citation>
    <scope>NUCLEOTIDE SEQUENCE [LARGE SCALE GENOMIC DNA]</scope>
    <source>
        <strain evidence="3">XYN52</strain>
    </source>
</reference>
<keyword evidence="3" id="KW-1185">Reference proteome</keyword>
<dbReference type="EMBL" id="QQNH01000020">
    <property type="protein sequence ID" value="RDE08250.1"/>
    <property type="molecule type" value="Genomic_DNA"/>
</dbReference>
<dbReference type="OrthoDB" id="9809543at2"/>
<feature type="transmembrane region" description="Helical" evidence="1">
    <location>
        <begin position="209"/>
        <end position="233"/>
    </location>
</feature>
<organism evidence="2 3">
    <name type="scientific">Pelagibacterium lacus</name>
    <dbReference type="NCBI Taxonomy" id="2282655"/>
    <lineage>
        <taxon>Bacteria</taxon>
        <taxon>Pseudomonadati</taxon>
        <taxon>Pseudomonadota</taxon>
        <taxon>Alphaproteobacteria</taxon>
        <taxon>Hyphomicrobiales</taxon>
        <taxon>Devosiaceae</taxon>
        <taxon>Pelagibacterium</taxon>
    </lineage>
</organism>
<dbReference type="Proteomes" id="UP000253759">
    <property type="component" value="Unassembled WGS sequence"/>
</dbReference>
<dbReference type="Pfam" id="PF09955">
    <property type="entry name" value="DUF2189"/>
    <property type="match status" value="1"/>
</dbReference>
<dbReference type="AlphaFoldDB" id="A0A369W4I7"/>
<feature type="transmembrane region" description="Helical" evidence="1">
    <location>
        <begin position="239"/>
        <end position="258"/>
    </location>
</feature>
<evidence type="ECO:0000313" key="2">
    <source>
        <dbReference type="EMBL" id="RDE08250.1"/>
    </source>
</evidence>
<protein>
    <submittedName>
        <fullName evidence="2">DUF2189 domain-containing protein</fullName>
    </submittedName>
</protein>
<feature type="transmembrane region" description="Helical" evidence="1">
    <location>
        <begin position="71"/>
        <end position="91"/>
    </location>
</feature>
<gene>
    <name evidence="2" type="ORF">DVH29_12515</name>
</gene>
<feature type="transmembrane region" description="Helical" evidence="1">
    <location>
        <begin position="45"/>
        <end position="65"/>
    </location>
</feature>
<evidence type="ECO:0000313" key="3">
    <source>
        <dbReference type="Proteomes" id="UP000253759"/>
    </source>
</evidence>
<name>A0A369W4I7_9HYPH</name>
<keyword evidence="1" id="KW-0472">Membrane</keyword>
<accession>A0A369W4I7</accession>
<keyword evidence="1" id="KW-1133">Transmembrane helix</keyword>
<feature type="transmembrane region" description="Helical" evidence="1">
    <location>
        <begin position="116"/>
        <end position="142"/>
    </location>
</feature>